<keyword evidence="4" id="KW-0472">Membrane</keyword>
<feature type="coiled-coil region" evidence="5">
    <location>
        <begin position="227"/>
        <end position="254"/>
    </location>
</feature>
<feature type="region of interest" description="Disordered" evidence="6">
    <location>
        <begin position="1"/>
        <end position="144"/>
    </location>
</feature>
<protein>
    <recommendedName>
        <fullName evidence="9">Inner membrane protein</fullName>
    </recommendedName>
</protein>
<comment type="caution">
    <text evidence="7">The sequence shown here is derived from an EMBL/GenBank/DDBJ whole genome shotgun (WGS) entry which is preliminary data.</text>
</comment>
<feature type="compositionally biased region" description="Low complexity" evidence="6">
    <location>
        <begin position="24"/>
        <end position="33"/>
    </location>
</feature>
<dbReference type="RefSeq" id="WP_183994784.1">
    <property type="nucleotide sequence ID" value="NZ_BMHW01000003.1"/>
</dbReference>
<keyword evidence="5" id="KW-0175">Coiled coil</keyword>
<dbReference type="InterPro" id="IPR019133">
    <property type="entry name" value="MIC60"/>
</dbReference>
<comment type="subcellular location">
    <subcellularLocation>
        <location evidence="1">Membrane</location>
    </subcellularLocation>
</comment>
<evidence type="ECO:0008006" key="9">
    <source>
        <dbReference type="Google" id="ProtNLM"/>
    </source>
</evidence>
<evidence type="ECO:0000313" key="8">
    <source>
        <dbReference type="Proteomes" id="UP000547879"/>
    </source>
</evidence>
<gene>
    <name evidence="7" type="ORF">HNQ72_004157</name>
</gene>
<feature type="compositionally biased region" description="Basic and acidic residues" evidence="6">
    <location>
        <begin position="108"/>
        <end position="130"/>
    </location>
</feature>
<feature type="compositionally biased region" description="Basic and acidic residues" evidence="6">
    <location>
        <begin position="34"/>
        <end position="48"/>
    </location>
</feature>
<accession>A0A7W9Y9A5</accession>
<name>A0A7W9Y9A5_9HYPH</name>
<sequence>MVSEKPPRRSKPNKEPVTIDLTAEETAAVAEPVRANDSDDVIDARENDPTETPVTSDIPDATPISEKEVPETEAVVTETKAEPEAVTPETPRFDEPDPEPVTASAEPAEEKTKEEEPAPFRPTPRTEDYSTRNTAPVTSKPATSTLVASGIFGGIVALLLAGSMQYAGLLPGGASSSSTSDSDVSAEIASLRQEIATLANRPTEPSADITSRLAALESSASTGGSGSADTDQKIAALEAELTSLKSANAAAAATSTQLAGRLQQAEAQIADKGPEQQAARAVAAAALKSAVDRGGSFEAELQTYQTVASDDPAIANLQPFAAKGVLSRIELQRQVSGVADSMVEAVAQPDPDQGLAARLYSSALSVVKVRKVGDVTGNTPEDIVARFEDRLRSGDFAAAAREWDTLPDAAKTASQSFKQELDARIEVENLVGGALTRAITGTQG</sequence>
<evidence type="ECO:0000256" key="3">
    <source>
        <dbReference type="ARBA" id="ARBA00022989"/>
    </source>
</evidence>
<feature type="compositionally biased region" description="Polar residues" evidence="6">
    <location>
        <begin position="131"/>
        <end position="144"/>
    </location>
</feature>
<dbReference type="Proteomes" id="UP000547879">
    <property type="component" value="Unassembled WGS sequence"/>
</dbReference>
<evidence type="ECO:0000256" key="6">
    <source>
        <dbReference type="SAM" id="MobiDB-lite"/>
    </source>
</evidence>
<dbReference type="Pfam" id="PF09731">
    <property type="entry name" value="Mitofilin"/>
    <property type="match status" value="1"/>
</dbReference>
<evidence type="ECO:0000313" key="7">
    <source>
        <dbReference type="EMBL" id="MBB6164316.1"/>
    </source>
</evidence>
<evidence type="ECO:0000256" key="2">
    <source>
        <dbReference type="ARBA" id="ARBA00022692"/>
    </source>
</evidence>
<reference evidence="7 8" key="1">
    <citation type="submission" date="2020-08" db="EMBL/GenBank/DDBJ databases">
        <title>Genomic Encyclopedia of Type Strains, Phase IV (KMG-IV): sequencing the most valuable type-strain genomes for metagenomic binning, comparative biology and taxonomic classification.</title>
        <authorList>
            <person name="Goeker M."/>
        </authorList>
    </citation>
    <scope>NUCLEOTIDE SEQUENCE [LARGE SCALE GENOMIC DNA]</scope>
    <source>
        <strain evidence="7 8">DSM 100734</strain>
    </source>
</reference>
<keyword evidence="2" id="KW-0812">Transmembrane</keyword>
<proteinExistence type="predicted"/>
<evidence type="ECO:0000256" key="1">
    <source>
        <dbReference type="ARBA" id="ARBA00004370"/>
    </source>
</evidence>
<organism evidence="7 8">
    <name type="scientific">Rhizobium wenxiniae</name>
    <dbReference type="NCBI Taxonomy" id="1737357"/>
    <lineage>
        <taxon>Bacteria</taxon>
        <taxon>Pseudomonadati</taxon>
        <taxon>Pseudomonadota</taxon>
        <taxon>Alphaproteobacteria</taxon>
        <taxon>Hyphomicrobiales</taxon>
        <taxon>Rhizobiaceae</taxon>
        <taxon>Rhizobium/Agrobacterium group</taxon>
        <taxon>Rhizobium</taxon>
    </lineage>
</organism>
<keyword evidence="8" id="KW-1185">Reference proteome</keyword>
<dbReference type="AlphaFoldDB" id="A0A7W9Y9A5"/>
<dbReference type="GO" id="GO:0016020">
    <property type="term" value="C:membrane"/>
    <property type="evidence" value="ECO:0007669"/>
    <property type="project" value="UniProtKB-SubCell"/>
</dbReference>
<keyword evidence="3" id="KW-1133">Transmembrane helix</keyword>
<dbReference type="EMBL" id="JACHEG010000005">
    <property type="protein sequence ID" value="MBB6164316.1"/>
    <property type="molecule type" value="Genomic_DNA"/>
</dbReference>
<evidence type="ECO:0000256" key="4">
    <source>
        <dbReference type="ARBA" id="ARBA00023136"/>
    </source>
</evidence>
<evidence type="ECO:0000256" key="5">
    <source>
        <dbReference type="SAM" id="Coils"/>
    </source>
</evidence>
<feature type="compositionally biased region" description="Low complexity" evidence="6">
    <location>
        <begin position="72"/>
        <end position="90"/>
    </location>
</feature>